<dbReference type="InterPro" id="IPR008974">
    <property type="entry name" value="TRAF-like"/>
</dbReference>
<organism evidence="2 3">
    <name type="scientific">Arabis alpina</name>
    <name type="common">Alpine rock-cress</name>
    <dbReference type="NCBI Taxonomy" id="50452"/>
    <lineage>
        <taxon>Eukaryota</taxon>
        <taxon>Viridiplantae</taxon>
        <taxon>Streptophyta</taxon>
        <taxon>Embryophyta</taxon>
        <taxon>Tracheophyta</taxon>
        <taxon>Spermatophyta</taxon>
        <taxon>Magnoliopsida</taxon>
        <taxon>eudicotyledons</taxon>
        <taxon>Gunneridae</taxon>
        <taxon>Pentapetalae</taxon>
        <taxon>rosids</taxon>
        <taxon>malvids</taxon>
        <taxon>Brassicales</taxon>
        <taxon>Brassicaceae</taxon>
        <taxon>Arabideae</taxon>
        <taxon>Arabis</taxon>
    </lineage>
</organism>
<dbReference type="CDD" id="cd00121">
    <property type="entry name" value="MATH"/>
    <property type="match status" value="2"/>
</dbReference>
<dbReference type="PANTHER" id="PTHR46162:SF40">
    <property type="entry name" value="TRAF-LIKE FAMILY PROTEIN"/>
    <property type="match status" value="1"/>
</dbReference>
<evidence type="ECO:0000313" key="2">
    <source>
        <dbReference type="EMBL" id="KFK31104.1"/>
    </source>
</evidence>
<keyword evidence="3" id="KW-1185">Reference proteome</keyword>
<dbReference type="PROSITE" id="PS50144">
    <property type="entry name" value="MATH"/>
    <property type="match status" value="2"/>
</dbReference>
<dbReference type="SMART" id="SM00061">
    <property type="entry name" value="MATH"/>
    <property type="match status" value="2"/>
</dbReference>
<dbReference type="OrthoDB" id="192247at2759"/>
<accession>A0A087GMK2</accession>
<dbReference type="Proteomes" id="UP000029120">
    <property type="component" value="Chromosome 6"/>
</dbReference>
<proteinExistence type="predicted"/>
<dbReference type="Gene3D" id="2.60.210.10">
    <property type="entry name" value="Apoptosis, Tumor Necrosis Factor Receptor Associated Protein 2, Chain A"/>
    <property type="match status" value="2"/>
</dbReference>
<dbReference type="OMA" id="VNDEMYL"/>
<name>A0A087GMK2_ARAAL</name>
<dbReference type="AlphaFoldDB" id="A0A087GMK2"/>
<gene>
    <name evidence="2" type="ordered locus">AALP_Aa6g068500</name>
</gene>
<feature type="domain" description="MATH" evidence="1">
    <location>
        <begin position="177"/>
        <end position="313"/>
    </location>
</feature>
<dbReference type="eggNOG" id="KOG1987">
    <property type="taxonomic scope" value="Eukaryota"/>
</dbReference>
<dbReference type="SUPFAM" id="SSF49599">
    <property type="entry name" value="TRAF domain-like"/>
    <property type="match status" value="2"/>
</dbReference>
<sequence length="322" mass="37769">MSQTSLEGTIKEQLKDRSNAHFLLVDGMSKLTTHKVNKCQSSIFHVSGFQWKLIIHPAGDDGRQDYLSFYVKIKDRESLPFNWEVHCSLKLSIVSQNKSIKLPWIKMCYNEDKIMNGEERFMSHKVLQEITQGFNTNDKVVFCAEITNVKPSFNVNVPRQTMATAEHLKLTELPQNKSRVTWKITQFSSFDGDHHSSHEFTVGPRKWKIMMYPKGIYEEEEQLSFYLNASHFVTKGPKEKTLAVYKLRVLDQDPRQRNHYEHKYSRWFHYGPDRLSDDISIFEQEHLDVPLNKLKEPSWGFMVRDQIYLGVEFLLVSTTEDL</sequence>
<dbReference type="PANTHER" id="PTHR46162">
    <property type="entry name" value="TRAF-LIKE FAMILY PROTEIN"/>
    <property type="match status" value="1"/>
</dbReference>
<dbReference type="Pfam" id="PF22486">
    <property type="entry name" value="MATH_2"/>
    <property type="match status" value="2"/>
</dbReference>
<dbReference type="EMBL" id="CM002874">
    <property type="protein sequence ID" value="KFK31104.1"/>
    <property type="molecule type" value="Genomic_DNA"/>
</dbReference>
<protein>
    <recommendedName>
        <fullName evidence="1">MATH domain-containing protein</fullName>
    </recommendedName>
</protein>
<evidence type="ECO:0000259" key="1">
    <source>
        <dbReference type="PROSITE" id="PS50144"/>
    </source>
</evidence>
<dbReference type="Gramene" id="KFK31104">
    <property type="protein sequence ID" value="KFK31104"/>
    <property type="gene ID" value="AALP_AA6G068500"/>
</dbReference>
<dbReference type="InterPro" id="IPR002083">
    <property type="entry name" value="MATH/TRAF_dom"/>
</dbReference>
<reference evidence="3" key="1">
    <citation type="journal article" date="2015" name="Nat. Plants">
        <title>Genome expansion of Arabis alpina linked with retrotransposition and reduced symmetric DNA methylation.</title>
        <authorList>
            <person name="Willing E.M."/>
            <person name="Rawat V."/>
            <person name="Mandakova T."/>
            <person name="Maumus F."/>
            <person name="James G.V."/>
            <person name="Nordstroem K.J."/>
            <person name="Becker C."/>
            <person name="Warthmann N."/>
            <person name="Chica C."/>
            <person name="Szarzynska B."/>
            <person name="Zytnicki M."/>
            <person name="Albani M.C."/>
            <person name="Kiefer C."/>
            <person name="Bergonzi S."/>
            <person name="Castaings L."/>
            <person name="Mateos J.L."/>
            <person name="Berns M.C."/>
            <person name="Bujdoso N."/>
            <person name="Piofczyk T."/>
            <person name="de Lorenzo L."/>
            <person name="Barrero-Sicilia C."/>
            <person name="Mateos I."/>
            <person name="Piednoel M."/>
            <person name="Hagmann J."/>
            <person name="Chen-Min-Tao R."/>
            <person name="Iglesias-Fernandez R."/>
            <person name="Schuster S.C."/>
            <person name="Alonso-Blanco C."/>
            <person name="Roudier F."/>
            <person name="Carbonero P."/>
            <person name="Paz-Ares J."/>
            <person name="Davis S.J."/>
            <person name="Pecinka A."/>
            <person name="Quesneville H."/>
            <person name="Colot V."/>
            <person name="Lysak M.A."/>
            <person name="Weigel D."/>
            <person name="Coupland G."/>
            <person name="Schneeberger K."/>
        </authorList>
    </citation>
    <scope>NUCLEOTIDE SEQUENCE [LARGE SCALE GENOMIC DNA]</scope>
    <source>
        <strain evidence="3">cv. Pajares</strain>
    </source>
</reference>
<feature type="domain" description="MATH" evidence="1">
    <location>
        <begin position="18"/>
        <end position="146"/>
    </location>
</feature>
<evidence type="ECO:0000313" key="3">
    <source>
        <dbReference type="Proteomes" id="UP000029120"/>
    </source>
</evidence>